<reference evidence="4" key="1">
    <citation type="submission" date="2021-04" db="EMBL/GenBank/DDBJ databases">
        <title>Saccharothrix algeriensis WGS.</title>
        <authorList>
            <person name="Stuskova K."/>
            <person name="Hakalova E."/>
            <person name="Tebbal A.B."/>
            <person name="Eichmeier A."/>
        </authorList>
    </citation>
    <scope>NUCLEOTIDE SEQUENCE</scope>
    <source>
        <strain evidence="4">NRRL B-24137</strain>
    </source>
</reference>
<dbReference type="Pfam" id="PF13946">
    <property type="entry name" value="DUF4214"/>
    <property type="match status" value="1"/>
</dbReference>
<dbReference type="CDD" id="cd02440">
    <property type="entry name" value="AdoMet_MTases"/>
    <property type="match status" value="1"/>
</dbReference>
<feature type="non-terminal residue" evidence="4">
    <location>
        <position position="1"/>
    </location>
</feature>
<evidence type="ECO:0000313" key="4">
    <source>
        <dbReference type="EMBL" id="QTR03369.1"/>
    </source>
</evidence>
<name>A0A8T8HYB1_9PSEU</name>
<dbReference type="Pfam" id="PF08241">
    <property type="entry name" value="Methyltransf_11"/>
    <property type="match status" value="1"/>
</dbReference>
<proteinExistence type="predicted"/>
<dbReference type="InterPro" id="IPR029063">
    <property type="entry name" value="SAM-dependent_MTases_sf"/>
</dbReference>
<evidence type="ECO:0000259" key="3">
    <source>
        <dbReference type="Pfam" id="PF13946"/>
    </source>
</evidence>
<protein>
    <submittedName>
        <fullName evidence="4">Methyltransferase domain-containing protein</fullName>
    </submittedName>
</protein>
<dbReference type="InterPro" id="IPR038255">
    <property type="entry name" value="PBS_linker_sf"/>
</dbReference>
<organism evidence="4 5">
    <name type="scientific">Saccharothrix algeriensis</name>
    <dbReference type="NCBI Taxonomy" id="173560"/>
    <lineage>
        <taxon>Bacteria</taxon>
        <taxon>Bacillati</taxon>
        <taxon>Actinomycetota</taxon>
        <taxon>Actinomycetes</taxon>
        <taxon>Pseudonocardiales</taxon>
        <taxon>Pseudonocardiaceae</taxon>
        <taxon>Saccharothrix</taxon>
    </lineage>
</organism>
<feature type="region of interest" description="Disordered" evidence="1">
    <location>
        <begin position="66"/>
        <end position="85"/>
    </location>
</feature>
<dbReference type="PANTHER" id="PTHR43591:SF99">
    <property type="entry name" value="OS06G0646000 PROTEIN"/>
    <property type="match status" value="1"/>
</dbReference>
<dbReference type="EMBL" id="CP072788">
    <property type="protein sequence ID" value="QTR03369.1"/>
    <property type="molecule type" value="Genomic_DNA"/>
</dbReference>
<dbReference type="Proteomes" id="UP000671828">
    <property type="component" value="Chromosome"/>
</dbReference>
<dbReference type="Gene3D" id="3.40.50.150">
    <property type="entry name" value="Vaccinia Virus protein VP39"/>
    <property type="match status" value="1"/>
</dbReference>
<dbReference type="PANTHER" id="PTHR43591">
    <property type="entry name" value="METHYLTRANSFERASE"/>
    <property type="match status" value="1"/>
</dbReference>
<feature type="domain" description="Methyltransferase type 11" evidence="2">
    <location>
        <begin position="153"/>
        <end position="253"/>
    </location>
</feature>
<feature type="domain" description="DUF4214" evidence="3">
    <location>
        <begin position="20"/>
        <end position="67"/>
    </location>
</feature>
<evidence type="ECO:0000256" key="1">
    <source>
        <dbReference type="SAM" id="MobiDB-lite"/>
    </source>
</evidence>
<dbReference type="GO" id="GO:0032259">
    <property type="term" value="P:methylation"/>
    <property type="evidence" value="ECO:0007669"/>
    <property type="project" value="UniProtKB-KW"/>
</dbReference>
<evidence type="ECO:0000259" key="2">
    <source>
        <dbReference type="Pfam" id="PF08241"/>
    </source>
</evidence>
<dbReference type="SUPFAM" id="SSF53335">
    <property type="entry name" value="S-adenosyl-L-methionine-dependent methyltransferases"/>
    <property type="match status" value="1"/>
</dbReference>
<keyword evidence="4" id="KW-0808">Transferase</keyword>
<dbReference type="GO" id="GO:0008757">
    <property type="term" value="F:S-adenosylmethionine-dependent methyltransferase activity"/>
    <property type="evidence" value="ECO:0007669"/>
    <property type="project" value="InterPro"/>
</dbReference>
<accession>A0A8T8HYB1</accession>
<dbReference type="Gene3D" id="1.10.3130.20">
    <property type="entry name" value="Phycobilisome linker domain"/>
    <property type="match status" value="1"/>
</dbReference>
<evidence type="ECO:0000313" key="5">
    <source>
        <dbReference type="Proteomes" id="UP000671828"/>
    </source>
</evidence>
<sequence length="478" mass="52272">PRSRPEDTQADTPDDLEAAVERAYRLILGRPADPEGLSRYVAGLRSGEVALPDVCAGLAASEEFARRLTPPPAPTAADTRPEDDPDWVDVAELIRTVTVEELAERAEGYFRAVEDPELLLTKPAKDPTDAPDLLVTFGQVLRGLRPQPGMTVLDFGAGTCWTSRFLTQLGCRVIALDVSPTALELGRRLFEVQPVLGDQPEPDFLVFDGHRIDLPDASVDRVLSFDAFHHVPNPDEVIREMARVLRPGGIAAFSEPGDRHSVQAQSQFEMRNYGIIENDVLIDEVWAWAREAGFAELRLCLFDSAPRWVDVETFHDVVAGQEAGQDVFSAPTRAAIGDRRLFVLRREGEAALDSREARGLVAELALDDVEVDRSGEVVVVTGSCRVRNPGPRTWLPSDARFGPVLLGVRLHLADRTTRDLTRVPLPGRGVEPGGSAGFPVRVEVPPQPEGVVAVEFDLVSERVCWFGANGSPVVRLAL</sequence>
<dbReference type="AlphaFoldDB" id="A0A8T8HYB1"/>
<dbReference type="InterPro" id="IPR013216">
    <property type="entry name" value="Methyltransf_11"/>
</dbReference>
<gene>
    <name evidence="4" type="ORF">J7S33_31375</name>
</gene>
<keyword evidence="4" id="KW-0489">Methyltransferase</keyword>
<dbReference type="InterPro" id="IPR025282">
    <property type="entry name" value="DUF4214"/>
</dbReference>